<dbReference type="EMBL" id="KV878344">
    <property type="protein sequence ID" value="OJJ45790.1"/>
    <property type="molecule type" value="Genomic_DNA"/>
</dbReference>
<keyword evidence="3" id="KW-1185">Reference proteome</keyword>
<reference evidence="3" key="1">
    <citation type="journal article" date="2017" name="Genome Biol.">
        <title>Comparative genomics reveals high biological diversity and specific adaptations in the industrially and medically important fungal genus Aspergillus.</title>
        <authorList>
            <person name="de Vries R.P."/>
            <person name="Riley R."/>
            <person name="Wiebenga A."/>
            <person name="Aguilar-Osorio G."/>
            <person name="Amillis S."/>
            <person name="Uchima C.A."/>
            <person name="Anderluh G."/>
            <person name="Asadollahi M."/>
            <person name="Askin M."/>
            <person name="Barry K."/>
            <person name="Battaglia E."/>
            <person name="Bayram O."/>
            <person name="Benocci T."/>
            <person name="Braus-Stromeyer S.A."/>
            <person name="Caldana C."/>
            <person name="Canovas D."/>
            <person name="Cerqueira G.C."/>
            <person name="Chen F."/>
            <person name="Chen W."/>
            <person name="Choi C."/>
            <person name="Clum A."/>
            <person name="Dos Santos R.A."/>
            <person name="Damasio A.R."/>
            <person name="Diallinas G."/>
            <person name="Emri T."/>
            <person name="Fekete E."/>
            <person name="Flipphi M."/>
            <person name="Freyberg S."/>
            <person name="Gallo A."/>
            <person name="Gournas C."/>
            <person name="Habgood R."/>
            <person name="Hainaut M."/>
            <person name="Harispe M.L."/>
            <person name="Henrissat B."/>
            <person name="Hilden K.S."/>
            <person name="Hope R."/>
            <person name="Hossain A."/>
            <person name="Karabika E."/>
            <person name="Karaffa L."/>
            <person name="Karanyi Z."/>
            <person name="Krasevec N."/>
            <person name="Kuo A."/>
            <person name="Kusch H."/>
            <person name="LaButti K."/>
            <person name="Lagendijk E.L."/>
            <person name="Lapidus A."/>
            <person name="Levasseur A."/>
            <person name="Lindquist E."/>
            <person name="Lipzen A."/>
            <person name="Logrieco A.F."/>
            <person name="MacCabe A."/>
            <person name="Maekelae M.R."/>
            <person name="Malavazi I."/>
            <person name="Melin P."/>
            <person name="Meyer V."/>
            <person name="Mielnichuk N."/>
            <person name="Miskei M."/>
            <person name="Molnar A.P."/>
            <person name="Mule G."/>
            <person name="Ngan C.Y."/>
            <person name="Orejas M."/>
            <person name="Orosz E."/>
            <person name="Ouedraogo J.P."/>
            <person name="Overkamp K.M."/>
            <person name="Park H.-S."/>
            <person name="Perrone G."/>
            <person name="Piumi F."/>
            <person name="Punt P.J."/>
            <person name="Ram A.F."/>
            <person name="Ramon A."/>
            <person name="Rauscher S."/>
            <person name="Record E."/>
            <person name="Riano-Pachon D.M."/>
            <person name="Robert V."/>
            <person name="Roehrig J."/>
            <person name="Ruller R."/>
            <person name="Salamov A."/>
            <person name="Salih N.S."/>
            <person name="Samson R.A."/>
            <person name="Sandor E."/>
            <person name="Sanguinetti M."/>
            <person name="Schuetze T."/>
            <person name="Sepcic K."/>
            <person name="Shelest E."/>
            <person name="Sherlock G."/>
            <person name="Sophianopoulou V."/>
            <person name="Squina F.M."/>
            <person name="Sun H."/>
            <person name="Susca A."/>
            <person name="Todd R.B."/>
            <person name="Tsang A."/>
            <person name="Unkles S.E."/>
            <person name="van de Wiele N."/>
            <person name="van Rossen-Uffink D."/>
            <person name="Oliveira J.V."/>
            <person name="Vesth T.C."/>
            <person name="Visser J."/>
            <person name="Yu J.-H."/>
            <person name="Zhou M."/>
            <person name="Andersen M.R."/>
            <person name="Archer D.B."/>
            <person name="Baker S.E."/>
            <person name="Benoit I."/>
            <person name="Brakhage A.A."/>
            <person name="Braus G.H."/>
            <person name="Fischer R."/>
            <person name="Frisvad J.C."/>
            <person name="Goldman G.H."/>
            <person name="Houbraken J."/>
            <person name="Oakley B."/>
            <person name="Pocsi I."/>
            <person name="Scazzocchio C."/>
            <person name="Seiboth B."/>
            <person name="vanKuyk P.A."/>
            <person name="Wortman J."/>
            <person name="Dyer P.S."/>
            <person name="Grigoriev I.V."/>
        </authorList>
    </citation>
    <scope>NUCLEOTIDE SEQUENCE [LARGE SCALE GENOMIC DNA]</scope>
    <source>
        <strain evidence="3">CBS 506.65</strain>
    </source>
</reference>
<dbReference type="VEuPathDB" id="FungiDB:ASPZODRAFT_17232"/>
<proteinExistence type="predicted"/>
<dbReference type="GeneID" id="34613450"/>
<protein>
    <submittedName>
        <fullName evidence="2">Uncharacterized protein</fullName>
    </submittedName>
</protein>
<evidence type="ECO:0000313" key="2">
    <source>
        <dbReference type="EMBL" id="OJJ45790.1"/>
    </source>
</evidence>
<gene>
    <name evidence="2" type="ORF">ASPZODRAFT_17232</name>
</gene>
<feature type="region of interest" description="Disordered" evidence="1">
    <location>
        <begin position="1"/>
        <end position="43"/>
    </location>
</feature>
<organism evidence="2 3">
    <name type="scientific">Penicilliopsis zonata CBS 506.65</name>
    <dbReference type="NCBI Taxonomy" id="1073090"/>
    <lineage>
        <taxon>Eukaryota</taxon>
        <taxon>Fungi</taxon>
        <taxon>Dikarya</taxon>
        <taxon>Ascomycota</taxon>
        <taxon>Pezizomycotina</taxon>
        <taxon>Eurotiomycetes</taxon>
        <taxon>Eurotiomycetidae</taxon>
        <taxon>Eurotiales</taxon>
        <taxon>Aspergillaceae</taxon>
        <taxon>Penicilliopsis</taxon>
    </lineage>
</organism>
<accession>A0A1L9SF00</accession>
<dbReference type="Proteomes" id="UP000184188">
    <property type="component" value="Unassembled WGS sequence"/>
</dbReference>
<sequence>MRNSAPTTYLGDPAASQMQRLGGDGSNSSSPGLRQPRASSRAEMLIPATRRRQRLNAPLPTARETSSTPRVVASSALGALRIAAAQPLMFYTAL</sequence>
<dbReference type="AlphaFoldDB" id="A0A1L9SF00"/>
<evidence type="ECO:0000313" key="3">
    <source>
        <dbReference type="Proteomes" id="UP000184188"/>
    </source>
</evidence>
<evidence type="ECO:0000256" key="1">
    <source>
        <dbReference type="SAM" id="MobiDB-lite"/>
    </source>
</evidence>
<name>A0A1L9SF00_9EURO</name>
<dbReference type="RefSeq" id="XP_022580300.1">
    <property type="nucleotide sequence ID" value="XM_022726986.1"/>
</dbReference>